<organism evidence="2 3">
    <name type="scientific">Novosphingobium olei</name>
    <dbReference type="NCBI Taxonomy" id="2728851"/>
    <lineage>
        <taxon>Bacteria</taxon>
        <taxon>Pseudomonadati</taxon>
        <taxon>Pseudomonadota</taxon>
        <taxon>Alphaproteobacteria</taxon>
        <taxon>Sphingomonadales</taxon>
        <taxon>Sphingomonadaceae</taxon>
        <taxon>Novosphingobium</taxon>
    </lineage>
</organism>
<evidence type="ECO:0000256" key="1">
    <source>
        <dbReference type="SAM" id="SignalP"/>
    </source>
</evidence>
<proteinExistence type="predicted"/>
<evidence type="ECO:0000313" key="3">
    <source>
        <dbReference type="Proteomes" id="UP000583556"/>
    </source>
</evidence>
<evidence type="ECO:0000313" key="2">
    <source>
        <dbReference type="EMBL" id="NML95105.1"/>
    </source>
</evidence>
<accession>A0A7Y0GAI6</accession>
<dbReference type="Pfam" id="PF06122">
    <property type="entry name" value="TraH"/>
    <property type="match status" value="1"/>
</dbReference>
<keyword evidence="1" id="KW-0732">Signal</keyword>
<protein>
    <submittedName>
        <fullName evidence="2">Pilus assembly protein</fullName>
    </submittedName>
</protein>
<gene>
    <name evidence="2" type="ORF">HHL27_15635</name>
</gene>
<dbReference type="Proteomes" id="UP000583556">
    <property type="component" value="Unassembled WGS sequence"/>
</dbReference>
<sequence length="472" mass="50840">MRAQIRVCARTLMLCLALNLALAAPARAGVNAELNSFFNYMGGAANVTGPSAYQGQAAGYYTGGSLWTRFPQESVNPVNLQLPNVKAGCGGIDLFGGSFSFINSDELIALLKATASNALGFAFMLAIKSISPQIASTLEDLSQKVQQLNQFNMNSCEMAQNLVAGLWGKQAGREAEICKYIGNSQGIFSDWAKSRHECNEGGERASTLAANGDPTIPADSYNYTWDMLKRSYPAFDQDFREYLMTLVGTVIYVKADSDAGHPSYRYLGQGDRALLTALLDGGSGAKVLRCDDTDKCLNPTMGTLTIGSAQALKPRIRALIESMNAKVRSNDALTAQEIGLLGSTSIPLYKIVTVNAAAQLGGMSPSDMDNLAEIVGVDMLETLVRQFYNLVNQGQASFHNADAETLGQWREQLRSVSLAMDGESNGLNARLTRMQVVLDRTVFLERTLRNSLSPQVSAALDFSRGLSAQGLQ</sequence>
<dbReference type="AlphaFoldDB" id="A0A7Y0GAI6"/>
<keyword evidence="3" id="KW-1185">Reference proteome</keyword>
<dbReference type="EMBL" id="JABBGM010000007">
    <property type="protein sequence ID" value="NML95105.1"/>
    <property type="molecule type" value="Genomic_DNA"/>
</dbReference>
<reference evidence="2 3" key="1">
    <citation type="submission" date="2020-04" db="EMBL/GenBank/DDBJ databases">
        <title>Novosphingobium sp. TW-4 isolated from soil.</title>
        <authorList>
            <person name="Dahal R.H."/>
            <person name="Chaudhary D.K."/>
        </authorList>
    </citation>
    <scope>NUCLEOTIDE SEQUENCE [LARGE SCALE GENOMIC DNA]</scope>
    <source>
        <strain evidence="2 3">TW-4</strain>
    </source>
</reference>
<dbReference type="RefSeq" id="WP_169494320.1">
    <property type="nucleotide sequence ID" value="NZ_JABBGM010000007.1"/>
</dbReference>
<feature type="signal peptide" evidence="1">
    <location>
        <begin position="1"/>
        <end position="28"/>
    </location>
</feature>
<dbReference type="InterPro" id="IPR010927">
    <property type="entry name" value="T4SS_TraH"/>
</dbReference>
<comment type="caution">
    <text evidence="2">The sequence shown here is derived from an EMBL/GenBank/DDBJ whole genome shotgun (WGS) entry which is preliminary data.</text>
</comment>
<name>A0A7Y0GAI6_9SPHN</name>
<feature type="chain" id="PRO_5031534107" evidence="1">
    <location>
        <begin position="29"/>
        <end position="472"/>
    </location>
</feature>